<comment type="caution">
    <text evidence="1">The sequence shown here is derived from an EMBL/GenBank/DDBJ whole genome shotgun (WGS) entry which is preliminary data.</text>
</comment>
<organism evidence="1">
    <name type="scientific">Tanacetum cinerariifolium</name>
    <name type="common">Dalmatian daisy</name>
    <name type="synonym">Chrysanthemum cinerariifolium</name>
    <dbReference type="NCBI Taxonomy" id="118510"/>
    <lineage>
        <taxon>Eukaryota</taxon>
        <taxon>Viridiplantae</taxon>
        <taxon>Streptophyta</taxon>
        <taxon>Embryophyta</taxon>
        <taxon>Tracheophyta</taxon>
        <taxon>Spermatophyta</taxon>
        <taxon>Magnoliopsida</taxon>
        <taxon>eudicotyledons</taxon>
        <taxon>Gunneridae</taxon>
        <taxon>Pentapetalae</taxon>
        <taxon>asterids</taxon>
        <taxon>campanulids</taxon>
        <taxon>Asterales</taxon>
        <taxon>Asteraceae</taxon>
        <taxon>Asteroideae</taxon>
        <taxon>Anthemideae</taxon>
        <taxon>Anthemidinae</taxon>
        <taxon>Tanacetum</taxon>
    </lineage>
</organism>
<sequence length="402" mass="46377">DYGFELTGFSDADYAGCKDTFKSTFGGAQFLGEKLEHVEKGTIELYFVNTDYQLADLFTKALPTDRFNYLGRHLGIVSTEMELELEQSQQGSSHEVWVSTEGVKELKRIVRIKGVNKEGLHTTLGRKQEERLQLAQDNTLNLHTELERTKERFKNYIIKKENEYAKLWNDWYKKCEESKYEKISYDKAYNDMQQKIERLQAQLRDPMGKSKDTLCVSDTLDPLSYKLGNENVELVFQVQNYEKENVHRKTTYKKLFDSIKVTRALTKTIIDSFQDKLHETIYENAMLRAQLFDKVSEQIDTTKWMSVILSFGLPKIDETYALSKPVTLNSVPTPRDSKVMKNDNVIAPGMFMINPFKPSKEEKYVPNKPIKASVRTKPIIVSQPHVITKKDVNSKSNGLSST</sequence>
<name>A0A699I0H5_TANCI</name>
<reference evidence="1" key="1">
    <citation type="journal article" date="2019" name="Sci. Rep.">
        <title>Draft genome of Tanacetum cinerariifolium, the natural source of mosquito coil.</title>
        <authorList>
            <person name="Yamashiro T."/>
            <person name="Shiraishi A."/>
            <person name="Satake H."/>
            <person name="Nakayama K."/>
        </authorList>
    </citation>
    <scope>NUCLEOTIDE SEQUENCE</scope>
</reference>
<proteinExistence type="predicted"/>
<evidence type="ECO:0000313" key="1">
    <source>
        <dbReference type="EMBL" id="GEZ00455.1"/>
    </source>
</evidence>
<dbReference type="AlphaFoldDB" id="A0A699I0H5"/>
<protein>
    <submittedName>
        <fullName evidence="1">Retrovirus-related Pol polyprotein from transposon TNT 1-94</fullName>
    </submittedName>
</protein>
<gene>
    <name evidence="1" type="ORF">Tci_472428</name>
</gene>
<accession>A0A699I0H5</accession>
<dbReference type="EMBL" id="BKCJ010231033">
    <property type="protein sequence ID" value="GEZ00455.1"/>
    <property type="molecule type" value="Genomic_DNA"/>
</dbReference>
<feature type="non-terminal residue" evidence="1">
    <location>
        <position position="1"/>
    </location>
</feature>